<dbReference type="Gene3D" id="3.90.180.10">
    <property type="entry name" value="Medium-chain alcohol dehydrogenases, catalytic domain"/>
    <property type="match status" value="1"/>
</dbReference>
<proteinExistence type="predicted"/>
<dbReference type="InterPro" id="IPR013154">
    <property type="entry name" value="ADH-like_N"/>
</dbReference>
<dbReference type="SUPFAM" id="SSF51735">
    <property type="entry name" value="NAD(P)-binding Rossmann-fold domains"/>
    <property type="match status" value="1"/>
</dbReference>
<dbReference type="AlphaFoldDB" id="A0A9P5Y9U9"/>
<dbReference type="Gene3D" id="3.40.50.720">
    <property type="entry name" value="NAD(P)-binding Rossmann-like Domain"/>
    <property type="match status" value="1"/>
</dbReference>
<dbReference type="InterPro" id="IPR036291">
    <property type="entry name" value="NAD(P)-bd_dom_sf"/>
</dbReference>
<dbReference type="SMART" id="SM00829">
    <property type="entry name" value="PKS_ER"/>
    <property type="match status" value="1"/>
</dbReference>
<dbReference type="GO" id="GO:0016651">
    <property type="term" value="F:oxidoreductase activity, acting on NAD(P)H"/>
    <property type="evidence" value="ECO:0007669"/>
    <property type="project" value="InterPro"/>
</dbReference>
<evidence type="ECO:0000259" key="1">
    <source>
        <dbReference type="SMART" id="SM00829"/>
    </source>
</evidence>
<gene>
    <name evidence="2" type="ORF">BDZ94DRAFT_1257859</name>
</gene>
<dbReference type="PANTHER" id="PTHR45348">
    <property type="entry name" value="HYPOTHETICAL OXIDOREDUCTASE (EUROFUNG)"/>
    <property type="match status" value="1"/>
</dbReference>
<dbReference type="Pfam" id="PF08240">
    <property type="entry name" value="ADH_N"/>
    <property type="match status" value="1"/>
</dbReference>
<dbReference type="InterPro" id="IPR047122">
    <property type="entry name" value="Trans-enoyl_RdTase-like"/>
</dbReference>
<evidence type="ECO:0000313" key="3">
    <source>
        <dbReference type="Proteomes" id="UP000807353"/>
    </source>
</evidence>
<dbReference type="InterPro" id="IPR020843">
    <property type="entry name" value="ER"/>
</dbReference>
<organism evidence="2 3">
    <name type="scientific">Collybia nuda</name>
    <dbReference type="NCBI Taxonomy" id="64659"/>
    <lineage>
        <taxon>Eukaryota</taxon>
        <taxon>Fungi</taxon>
        <taxon>Dikarya</taxon>
        <taxon>Basidiomycota</taxon>
        <taxon>Agaricomycotina</taxon>
        <taxon>Agaricomycetes</taxon>
        <taxon>Agaricomycetidae</taxon>
        <taxon>Agaricales</taxon>
        <taxon>Tricholomatineae</taxon>
        <taxon>Clitocybaceae</taxon>
        <taxon>Collybia</taxon>
    </lineage>
</organism>
<dbReference type="PANTHER" id="PTHR45348:SF2">
    <property type="entry name" value="ZINC-TYPE ALCOHOL DEHYDROGENASE-LIKE PROTEIN C2E1P3.01"/>
    <property type="match status" value="1"/>
</dbReference>
<accession>A0A9P5Y9U9</accession>
<dbReference type="EMBL" id="MU150258">
    <property type="protein sequence ID" value="KAF9463951.1"/>
    <property type="molecule type" value="Genomic_DNA"/>
</dbReference>
<comment type="caution">
    <text evidence="2">The sequence shown here is derived from an EMBL/GenBank/DDBJ whole genome shotgun (WGS) entry which is preliminary data.</text>
</comment>
<name>A0A9P5Y9U9_9AGAR</name>
<dbReference type="OrthoDB" id="3233595at2759"/>
<feature type="domain" description="Enoyl reductase (ER)" evidence="1">
    <location>
        <begin position="13"/>
        <end position="337"/>
    </location>
</feature>
<dbReference type="InterPro" id="IPR011032">
    <property type="entry name" value="GroES-like_sf"/>
</dbReference>
<reference evidence="2" key="1">
    <citation type="submission" date="2020-11" db="EMBL/GenBank/DDBJ databases">
        <authorList>
            <consortium name="DOE Joint Genome Institute"/>
            <person name="Ahrendt S."/>
            <person name="Riley R."/>
            <person name="Andreopoulos W."/>
            <person name="Labutti K."/>
            <person name="Pangilinan J."/>
            <person name="Ruiz-Duenas F.J."/>
            <person name="Barrasa J.M."/>
            <person name="Sanchez-Garcia M."/>
            <person name="Camarero S."/>
            <person name="Miyauchi S."/>
            <person name="Serrano A."/>
            <person name="Linde D."/>
            <person name="Babiker R."/>
            <person name="Drula E."/>
            <person name="Ayuso-Fernandez I."/>
            <person name="Pacheco R."/>
            <person name="Padilla G."/>
            <person name="Ferreira P."/>
            <person name="Barriuso J."/>
            <person name="Kellner H."/>
            <person name="Castanera R."/>
            <person name="Alfaro M."/>
            <person name="Ramirez L."/>
            <person name="Pisabarro A.G."/>
            <person name="Kuo A."/>
            <person name="Tritt A."/>
            <person name="Lipzen A."/>
            <person name="He G."/>
            <person name="Yan M."/>
            <person name="Ng V."/>
            <person name="Cullen D."/>
            <person name="Martin F."/>
            <person name="Rosso M.-N."/>
            <person name="Henrissat B."/>
            <person name="Hibbett D."/>
            <person name="Martinez A.T."/>
            <person name="Grigoriev I.V."/>
        </authorList>
    </citation>
    <scope>NUCLEOTIDE SEQUENCE</scope>
    <source>
        <strain evidence="2">CBS 247.69</strain>
    </source>
</reference>
<dbReference type="Pfam" id="PF00107">
    <property type="entry name" value="ADH_zinc_N"/>
    <property type="match status" value="1"/>
</dbReference>
<protein>
    <submittedName>
        <fullName evidence="2">Chaperonin 10-like protein</fullName>
    </submittedName>
</protein>
<dbReference type="SUPFAM" id="SSF50129">
    <property type="entry name" value="GroES-like"/>
    <property type="match status" value="1"/>
</dbReference>
<sequence>MAVNRQKALVLDSKFGKFVVGDREILKPGPGELLVKVLAAALNPVDWKIQKYGIFIEEYPAVLGTDVAGDVAEVGEGVNNFSPGDRVFFQGTFENKGAGFQQFTIATAATTAKIPKGLSYEEASTIPLGLTTAYLGFYNSVPYGIGLANPLESSGRGIFSGKPVVILGGSSSVGQFALQLAKLSGFSPIITTSSPKHTAFLESLGATHVIDRHTTSVQEDIEKITTAPIEYIYDAISAVETQQIGYDLLAPTGRMVTDLAPAFKAGTIVKSVTPVLAIQNLPQNRKMLETLYSHLTKAVTDGIIKANRHQVLSGGLGGIVKGLQLMENDQVSGVKLVGLPWQD</sequence>
<dbReference type="CDD" id="cd08249">
    <property type="entry name" value="enoyl_reductase_like"/>
    <property type="match status" value="1"/>
</dbReference>
<evidence type="ECO:0000313" key="2">
    <source>
        <dbReference type="EMBL" id="KAF9463951.1"/>
    </source>
</evidence>
<dbReference type="Proteomes" id="UP000807353">
    <property type="component" value="Unassembled WGS sequence"/>
</dbReference>
<dbReference type="InterPro" id="IPR013149">
    <property type="entry name" value="ADH-like_C"/>
</dbReference>
<keyword evidence="3" id="KW-1185">Reference proteome</keyword>